<keyword evidence="2" id="KW-1185">Reference proteome</keyword>
<protein>
    <submittedName>
        <fullName evidence="1">Uncharacterized protein</fullName>
    </submittedName>
</protein>
<gene>
    <name evidence="1" type="ORF">EVAR_4228_1</name>
</gene>
<evidence type="ECO:0000313" key="1">
    <source>
        <dbReference type="EMBL" id="GBP13480.1"/>
    </source>
</evidence>
<accession>A0A4C1TIQ9</accession>
<evidence type="ECO:0000313" key="2">
    <source>
        <dbReference type="Proteomes" id="UP000299102"/>
    </source>
</evidence>
<dbReference type="Proteomes" id="UP000299102">
    <property type="component" value="Unassembled WGS sequence"/>
</dbReference>
<dbReference type="AlphaFoldDB" id="A0A4C1TIQ9"/>
<organism evidence="1 2">
    <name type="scientific">Eumeta variegata</name>
    <name type="common">Bagworm moth</name>
    <name type="synonym">Eumeta japonica</name>
    <dbReference type="NCBI Taxonomy" id="151549"/>
    <lineage>
        <taxon>Eukaryota</taxon>
        <taxon>Metazoa</taxon>
        <taxon>Ecdysozoa</taxon>
        <taxon>Arthropoda</taxon>
        <taxon>Hexapoda</taxon>
        <taxon>Insecta</taxon>
        <taxon>Pterygota</taxon>
        <taxon>Neoptera</taxon>
        <taxon>Endopterygota</taxon>
        <taxon>Lepidoptera</taxon>
        <taxon>Glossata</taxon>
        <taxon>Ditrysia</taxon>
        <taxon>Tineoidea</taxon>
        <taxon>Psychidae</taxon>
        <taxon>Oiketicinae</taxon>
        <taxon>Eumeta</taxon>
    </lineage>
</organism>
<sequence length="147" mass="17057">MDAESIPLYFISRNPSFSHNPDAGLELDCDHSFVLDCYIRRLELDHSIYRSFVPKSIVEERARRRQPARGQFIRRVFYCCSVHPRKGTKGDPVSASNVKYTGKGREKTIMRRPIHGALATLNGYDIECKYYCWAPSRGREKMFVMAF</sequence>
<dbReference type="EMBL" id="BGZK01000057">
    <property type="protein sequence ID" value="GBP13480.1"/>
    <property type="molecule type" value="Genomic_DNA"/>
</dbReference>
<comment type="caution">
    <text evidence="1">The sequence shown here is derived from an EMBL/GenBank/DDBJ whole genome shotgun (WGS) entry which is preliminary data.</text>
</comment>
<proteinExistence type="predicted"/>
<name>A0A4C1TIQ9_EUMVA</name>
<reference evidence="1 2" key="1">
    <citation type="journal article" date="2019" name="Commun. Biol.">
        <title>The bagworm genome reveals a unique fibroin gene that provides high tensile strength.</title>
        <authorList>
            <person name="Kono N."/>
            <person name="Nakamura H."/>
            <person name="Ohtoshi R."/>
            <person name="Tomita M."/>
            <person name="Numata K."/>
            <person name="Arakawa K."/>
        </authorList>
    </citation>
    <scope>NUCLEOTIDE SEQUENCE [LARGE SCALE GENOMIC DNA]</scope>
</reference>